<dbReference type="RefSeq" id="WP_229804094.1">
    <property type="nucleotide sequence ID" value="NZ_BMXD01000001.1"/>
</dbReference>
<evidence type="ECO:0000256" key="1">
    <source>
        <dbReference type="ARBA" id="ARBA00001917"/>
    </source>
</evidence>
<dbReference type="PROSITE" id="PS51349">
    <property type="entry name" value="FMN_HYDROXY_ACID_DH_2"/>
    <property type="match status" value="1"/>
</dbReference>
<keyword evidence="8" id="KW-1185">Reference proteome</keyword>
<evidence type="ECO:0000313" key="7">
    <source>
        <dbReference type="EMBL" id="MFC3293629.1"/>
    </source>
</evidence>
<dbReference type="Proteomes" id="UP001595640">
    <property type="component" value="Unassembled WGS sequence"/>
</dbReference>
<dbReference type="Gene3D" id="3.20.20.70">
    <property type="entry name" value="Aldolase class I"/>
    <property type="match status" value="1"/>
</dbReference>
<dbReference type="InterPro" id="IPR012133">
    <property type="entry name" value="Alpha-hydoxy_acid_DH_FMN"/>
</dbReference>
<comment type="caution">
    <text evidence="7">The sequence shown here is derived from an EMBL/GenBank/DDBJ whole genome shotgun (WGS) entry which is preliminary data.</text>
</comment>
<evidence type="ECO:0000256" key="4">
    <source>
        <dbReference type="ARBA" id="ARBA00023002"/>
    </source>
</evidence>
<dbReference type="PANTHER" id="PTHR10578">
    <property type="entry name" value="S -2-HYDROXY-ACID OXIDASE-RELATED"/>
    <property type="match status" value="1"/>
</dbReference>
<dbReference type="Pfam" id="PF01070">
    <property type="entry name" value="FMN_dh"/>
    <property type="match status" value="1"/>
</dbReference>
<keyword evidence="3" id="KW-0288">FMN</keyword>
<evidence type="ECO:0000256" key="3">
    <source>
        <dbReference type="ARBA" id="ARBA00022643"/>
    </source>
</evidence>
<evidence type="ECO:0000256" key="2">
    <source>
        <dbReference type="ARBA" id="ARBA00022630"/>
    </source>
</evidence>
<dbReference type="InterPro" id="IPR000262">
    <property type="entry name" value="FMN-dep_DH"/>
</dbReference>
<proteinExistence type="inferred from homology"/>
<evidence type="ECO:0000313" key="8">
    <source>
        <dbReference type="Proteomes" id="UP001595640"/>
    </source>
</evidence>
<dbReference type="CDD" id="cd02809">
    <property type="entry name" value="alpha_hydroxyacid_oxid_FMN"/>
    <property type="match status" value="1"/>
</dbReference>
<dbReference type="SUPFAM" id="SSF51395">
    <property type="entry name" value="FMN-linked oxidoreductases"/>
    <property type="match status" value="1"/>
</dbReference>
<keyword evidence="2" id="KW-0285">Flavoprotein</keyword>
<feature type="domain" description="FMN hydroxy acid dehydrogenase" evidence="6">
    <location>
        <begin position="1"/>
        <end position="376"/>
    </location>
</feature>
<comment type="similarity">
    <text evidence="5">Belongs to the FMN-dependent alpha-hydroxy acid dehydrogenase family.</text>
</comment>
<reference evidence="8" key="1">
    <citation type="journal article" date="2019" name="Int. J. Syst. Evol. Microbiol.">
        <title>The Global Catalogue of Microorganisms (GCM) 10K type strain sequencing project: providing services to taxonomists for standard genome sequencing and annotation.</title>
        <authorList>
            <consortium name="The Broad Institute Genomics Platform"/>
            <consortium name="The Broad Institute Genome Sequencing Center for Infectious Disease"/>
            <person name="Wu L."/>
            <person name="Ma J."/>
        </authorList>
    </citation>
    <scope>NUCLEOTIDE SEQUENCE [LARGE SCALE GENOMIC DNA]</scope>
    <source>
        <strain evidence="8">KCTC 12847</strain>
    </source>
</reference>
<sequence>MHDFEHAARKHLPRAIFSYIANSAEDGKSKAANAKSFDSYSFIPRVLIDVSQTSQATTLLGKPYRAPFGIAPMGLSALSAYRGDLVLASAAHQAGIPMIMSGSSLIRLEDASSFGDSVWFQAYLPAGRDEIRALVERVRAAGFHHLVITLDTPVATNPENNRRAGFSSPLRPSLGLAWDGLSHPSWLFNTFFKTISKHGLPHFENNYATRGAPIFSSSVNRDISGRGHLNWDDMAFIRELWSGPLILKGVLHPDDAIKASRLGADGLIVSNHGGRQLDGAIAPLTILPDIVKAVGDIPVMIDSGFRRGTDVLKALALGASFVFVGRPFGFAAACAGEAGVTHAIDILSSEIMRDMALLGITDLTQLRADHLYKLPG</sequence>
<comment type="cofactor">
    <cofactor evidence="1">
        <name>FMN</name>
        <dbReference type="ChEBI" id="CHEBI:58210"/>
    </cofactor>
</comment>
<dbReference type="InterPro" id="IPR037396">
    <property type="entry name" value="FMN_HAD"/>
</dbReference>
<dbReference type="PROSITE" id="PS00557">
    <property type="entry name" value="FMN_HYDROXY_ACID_DH_1"/>
    <property type="match status" value="1"/>
</dbReference>
<keyword evidence="4 7" id="KW-0560">Oxidoreductase</keyword>
<gene>
    <name evidence="7" type="ORF">ACFOEI_16360</name>
</gene>
<evidence type="ECO:0000256" key="5">
    <source>
        <dbReference type="ARBA" id="ARBA00024042"/>
    </source>
</evidence>
<dbReference type="EMBL" id="JBHRUH010000031">
    <property type="protein sequence ID" value="MFC3293629.1"/>
    <property type="molecule type" value="Genomic_DNA"/>
</dbReference>
<accession>A0ABV7M472</accession>
<dbReference type="GO" id="GO:0016491">
    <property type="term" value="F:oxidoreductase activity"/>
    <property type="evidence" value="ECO:0007669"/>
    <property type="project" value="UniProtKB-KW"/>
</dbReference>
<organism evidence="7 8">
    <name type="scientific">Modicisalibacter luteus</name>
    <dbReference type="NCBI Taxonomy" id="453962"/>
    <lineage>
        <taxon>Bacteria</taxon>
        <taxon>Pseudomonadati</taxon>
        <taxon>Pseudomonadota</taxon>
        <taxon>Gammaproteobacteria</taxon>
        <taxon>Oceanospirillales</taxon>
        <taxon>Halomonadaceae</taxon>
        <taxon>Modicisalibacter</taxon>
    </lineage>
</organism>
<name>A0ABV7M472_9GAMM</name>
<protein>
    <submittedName>
        <fullName evidence="7">Alpha-hydroxy acid oxidase</fullName>
        <ecNumber evidence="7">1.-.-.-</ecNumber>
    </submittedName>
</protein>
<dbReference type="PIRSF" id="PIRSF000138">
    <property type="entry name" value="Al-hdrx_acd_dh"/>
    <property type="match status" value="1"/>
</dbReference>
<dbReference type="InterPro" id="IPR013785">
    <property type="entry name" value="Aldolase_TIM"/>
</dbReference>
<dbReference type="EC" id="1.-.-.-" evidence="7"/>
<dbReference type="InterPro" id="IPR008259">
    <property type="entry name" value="FMN_hydac_DH_AS"/>
</dbReference>
<dbReference type="PANTHER" id="PTHR10578:SF107">
    <property type="entry name" value="2-HYDROXYACID OXIDASE 1"/>
    <property type="match status" value="1"/>
</dbReference>
<evidence type="ECO:0000259" key="6">
    <source>
        <dbReference type="PROSITE" id="PS51349"/>
    </source>
</evidence>